<gene>
    <name evidence="2" type="ORF">AQUCO_09100033v1</name>
</gene>
<name>A0A2G5C5R7_AQUCA</name>
<dbReference type="InterPro" id="IPR055482">
    <property type="entry name" value="DUF7054"/>
</dbReference>
<dbReference type="PANTHER" id="PTHR33270">
    <property type="entry name" value="BNAC05G50380D PROTEIN"/>
    <property type="match status" value="1"/>
</dbReference>
<organism evidence="2 3">
    <name type="scientific">Aquilegia coerulea</name>
    <name type="common">Rocky mountain columbine</name>
    <dbReference type="NCBI Taxonomy" id="218851"/>
    <lineage>
        <taxon>Eukaryota</taxon>
        <taxon>Viridiplantae</taxon>
        <taxon>Streptophyta</taxon>
        <taxon>Embryophyta</taxon>
        <taxon>Tracheophyta</taxon>
        <taxon>Spermatophyta</taxon>
        <taxon>Magnoliopsida</taxon>
        <taxon>Ranunculales</taxon>
        <taxon>Ranunculaceae</taxon>
        <taxon>Thalictroideae</taxon>
        <taxon>Aquilegia</taxon>
    </lineage>
</organism>
<proteinExistence type="predicted"/>
<dbReference type="EMBL" id="KZ305108">
    <property type="protein sequence ID" value="PIA26571.1"/>
    <property type="molecule type" value="Genomic_DNA"/>
</dbReference>
<reference evidence="2 3" key="1">
    <citation type="submission" date="2017-09" db="EMBL/GenBank/DDBJ databases">
        <title>WGS assembly of Aquilegia coerulea Goldsmith.</title>
        <authorList>
            <person name="Hodges S."/>
            <person name="Kramer E."/>
            <person name="Nordborg M."/>
            <person name="Tomkins J."/>
            <person name="Borevitz J."/>
            <person name="Derieg N."/>
            <person name="Yan J."/>
            <person name="Mihaltcheva S."/>
            <person name="Hayes R.D."/>
            <person name="Rokhsar D."/>
        </authorList>
    </citation>
    <scope>NUCLEOTIDE SEQUENCE [LARGE SCALE GENOMIC DNA]</scope>
    <source>
        <strain evidence="3">cv. Goldsmith</strain>
    </source>
</reference>
<dbReference type="Proteomes" id="UP000230069">
    <property type="component" value="Unassembled WGS sequence"/>
</dbReference>
<dbReference type="InParanoid" id="A0A2G5C5R7"/>
<dbReference type="AlphaFoldDB" id="A0A2G5C5R7"/>
<protein>
    <recommendedName>
        <fullName evidence="1">DUF7054 domain-containing protein</fullName>
    </recommendedName>
</protein>
<dbReference type="Pfam" id="PF23156">
    <property type="entry name" value="DUF7054"/>
    <property type="match status" value="1"/>
</dbReference>
<evidence type="ECO:0000313" key="2">
    <source>
        <dbReference type="EMBL" id="PIA26571.1"/>
    </source>
</evidence>
<feature type="domain" description="DUF7054" evidence="1">
    <location>
        <begin position="14"/>
        <end position="97"/>
    </location>
</feature>
<dbReference type="STRING" id="218851.A0A2G5C5R7"/>
<sequence>MLLKHRKNPQENKVSRILITVNVLGSTGPLKLLVIEKEVVSKIIEIALRTYAREGRLPVLGSSDVNDFLLYSASPVYDALCPSENIGSCGVRNFILCKHQNAQDASLEGQSRKITNAKARCKPWFGKSISFKF</sequence>
<dbReference type="OrthoDB" id="1919859at2759"/>
<evidence type="ECO:0000313" key="3">
    <source>
        <dbReference type="Proteomes" id="UP000230069"/>
    </source>
</evidence>
<dbReference type="InterPro" id="IPR040358">
    <property type="entry name" value="At4g22758-like"/>
</dbReference>
<dbReference type="PANTHER" id="PTHR33270:SF18">
    <property type="entry name" value="OS02G0324700 PROTEIN"/>
    <property type="match status" value="1"/>
</dbReference>
<keyword evidence="3" id="KW-1185">Reference proteome</keyword>
<evidence type="ECO:0000259" key="1">
    <source>
        <dbReference type="Pfam" id="PF23156"/>
    </source>
</evidence>
<accession>A0A2G5C5R7</accession>